<dbReference type="Proteomes" id="UP001597427">
    <property type="component" value="Unassembled WGS sequence"/>
</dbReference>
<dbReference type="EMBL" id="JBHUMO010000058">
    <property type="protein sequence ID" value="MFD2729719.1"/>
    <property type="molecule type" value="Genomic_DNA"/>
</dbReference>
<organism evidence="2 3">
    <name type="scientific">Enterococcus camelliae</name>
    <dbReference type="NCBI Taxonomy" id="453959"/>
    <lineage>
        <taxon>Bacteria</taxon>
        <taxon>Bacillati</taxon>
        <taxon>Bacillota</taxon>
        <taxon>Bacilli</taxon>
        <taxon>Lactobacillales</taxon>
        <taxon>Enterococcaceae</taxon>
        <taxon>Enterococcus</taxon>
    </lineage>
</organism>
<gene>
    <name evidence="2" type="ORF">ACFSR0_09860</name>
</gene>
<evidence type="ECO:0000313" key="2">
    <source>
        <dbReference type="EMBL" id="MFD2729719.1"/>
    </source>
</evidence>
<protein>
    <recommendedName>
        <fullName evidence="1">HTH-type transcriptional regulator Rgg C-terminal domain-containing protein</fullName>
    </recommendedName>
</protein>
<dbReference type="NCBIfam" id="TIGR01716">
    <property type="entry name" value="RGG_Cterm"/>
    <property type="match status" value="1"/>
</dbReference>
<dbReference type="RefSeq" id="WP_379982437.1">
    <property type="nucleotide sequence ID" value="NZ_JBHUMO010000058.1"/>
</dbReference>
<sequence>MFSYFYGFCKKILQENISSHLGEYTYEIEKIQKYFETVTQYTTYEISVMASCLFLFSTETILVLIGEWDRRISKKHSYSFQTINNILAFYLNAVQLCLERQEVEATSKILKSLEIYDLELPNRVYYRLMEKYYKSLLDMVLKETTNKDIEKIYDLFLFLGYERKSETLKRNTENLLKLNKCRDSLQK</sequence>
<keyword evidence="3" id="KW-1185">Reference proteome</keyword>
<evidence type="ECO:0000313" key="3">
    <source>
        <dbReference type="Proteomes" id="UP001597427"/>
    </source>
</evidence>
<dbReference type="InterPro" id="IPR010057">
    <property type="entry name" value="Transcription_activator_Rgg_C"/>
</dbReference>
<dbReference type="Pfam" id="PF21259">
    <property type="entry name" value="Rgg_C"/>
    <property type="match status" value="1"/>
</dbReference>
<reference evidence="3" key="1">
    <citation type="journal article" date="2019" name="Int. J. Syst. Evol. Microbiol.">
        <title>The Global Catalogue of Microorganisms (GCM) 10K type strain sequencing project: providing services to taxonomists for standard genome sequencing and annotation.</title>
        <authorList>
            <consortium name="The Broad Institute Genomics Platform"/>
            <consortium name="The Broad Institute Genome Sequencing Center for Infectious Disease"/>
            <person name="Wu L."/>
            <person name="Ma J."/>
        </authorList>
    </citation>
    <scope>NUCLEOTIDE SEQUENCE [LARGE SCALE GENOMIC DNA]</scope>
    <source>
        <strain evidence="3">TISTR 932</strain>
    </source>
</reference>
<name>A0ABW5TLQ0_9ENTE</name>
<comment type="caution">
    <text evidence="2">The sequence shown here is derived from an EMBL/GenBank/DDBJ whole genome shotgun (WGS) entry which is preliminary data.</text>
</comment>
<evidence type="ECO:0000259" key="1">
    <source>
        <dbReference type="Pfam" id="PF21259"/>
    </source>
</evidence>
<feature type="domain" description="HTH-type transcriptional regulator Rgg C-terminal" evidence="1">
    <location>
        <begin position="17"/>
        <end position="166"/>
    </location>
</feature>
<accession>A0ABW5TLQ0</accession>
<proteinExistence type="predicted"/>
<dbReference type="Gene3D" id="1.25.40.400">
    <property type="match status" value="1"/>
</dbReference>